<keyword evidence="5" id="KW-0998">Cell outer membrane</keyword>
<dbReference type="RefSeq" id="WP_275614593.1">
    <property type="nucleotide sequence ID" value="NZ_JARFVA010000002.1"/>
</dbReference>
<dbReference type="EMBL" id="JARFVA010000002">
    <property type="protein sequence ID" value="MDF0707437.1"/>
    <property type="molecule type" value="Genomic_DNA"/>
</dbReference>
<comment type="subcellular location">
    <subcellularLocation>
        <location evidence="1">Cell outer membrane</location>
    </subcellularLocation>
</comment>
<reference evidence="6 7" key="1">
    <citation type="submission" date="2023-03" db="EMBL/GenBank/DDBJ databases">
        <title>Muricauda XX sp. nov. and Muricauda XXX sp. nov., two novel species isolated from Okinawa Trough.</title>
        <authorList>
            <person name="Cao W."/>
            <person name="Deng X."/>
        </authorList>
    </citation>
    <scope>NUCLEOTIDE SEQUENCE [LARGE SCALE GENOMIC DNA]</scope>
    <source>
        <strain evidence="6 7">81s02</strain>
    </source>
</reference>
<evidence type="ECO:0000256" key="5">
    <source>
        <dbReference type="ARBA" id="ARBA00023237"/>
    </source>
</evidence>
<proteinExistence type="predicted"/>
<accession>A0ABT5XNH8</accession>
<evidence type="ECO:0000256" key="2">
    <source>
        <dbReference type="ARBA" id="ARBA00022452"/>
    </source>
</evidence>
<evidence type="ECO:0000313" key="6">
    <source>
        <dbReference type="EMBL" id="MDF0707437.1"/>
    </source>
</evidence>
<dbReference type="SUPFAM" id="SSF56954">
    <property type="entry name" value="Outer membrane efflux proteins (OEP)"/>
    <property type="match status" value="1"/>
</dbReference>
<evidence type="ECO:0000256" key="3">
    <source>
        <dbReference type="ARBA" id="ARBA00022692"/>
    </source>
</evidence>
<dbReference type="Gene3D" id="1.20.1600.10">
    <property type="entry name" value="Outer membrane efflux proteins (OEP)"/>
    <property type="match status" value="1"/>
</dbReference>
<keyword evidence="2" id="KW-1134">Transmembrane beta strand</keyword>
<protein>
    <submittedName>
        <fullName evidence="6">TolC family protein</fullName>
    </submittedName>
</protein>
<dbReference type="PANTHER" id="PTHR30026:SF20">
    <property type="entry name" value="OUTER MEMBRANE PROTEIN TOLC"/>
    <property type="match status" value="1"/>
</dbReference>
<evidence type="ECO:0000256" key="4">
    <source>
        <dbReference type="ARBA" id="ARBA00023136"/>
    </source>
</evidence>
<gene>
    <name evidence="6" type="ORF">PY091_09430</name>
</gene>
<dbReference type="Proteomes" id="UP001217083">
    <property type="component" value="Unassembled WGS sequence"/>
</dbReference>
<keyword evidence="4" id="KW-0472">Membrane</keyword>
<keyword evidence="7" id="KW-1185">Reference proteome</keyword>
<evidence type="ECO:0000313" key="7">
    <source>
        <dbReference type="Proteomes" id="UP001217083"/>
    </source>
</evidence>
<dbReference type="PANTHER" id="PTHR30026">
    <property type="entry name" value="OUTER MEMBRANE PROTEIN TOLC"/>
    <property type="match status" value="1"/>
</dbReference>
<comment type="caution">
    <text evidence="6">The sequence shown here is derived from an EMBL/GenBank/DDBJ whole genome shotgun (WGS) entry which is preliminary data.</text>
</comment>
<organism evidence="6 7">
    <name type="scientific">Flagellimonas okinawensis</name>
    <dbReference type="NCBI Taxonomy" id="3031324"/>
    <lineage>
        <taxon>Bacteria</taxon>
        <taxon>Pseudomonadati</taxon>
        <taxon>Bacteroidota</taxon>
        <taxon>Flavobacteriia</taxon>
        <taxon>Flavobacteriales</taxon>
        <taxon>Flavobacteriaceae</taxon>
        <taxon>Flagellimonas</taxon>
    </lineage>
</organism>
<name>A0ABT5XNH8_9FLAO</name>
<keyword evidence="3" id="KW-0812">Transmembrane</keyword>
<evidence type="ECO:0000256" key="1">
    <source>
        <dbReference type="ARBA" id="ARBA00004442"/>
    </source>
</evidence>
<dbReference type="InterPro" id="IPR051906">
    <property type="entry name" value="TolC-like"/>
</dbReference>
<sequence length="399" mass="45767">MRLDECYRLAEANYPLIKQYALIENVSDYKAENVLRDGLPKVAVNGQATYQSDVTAIPIEVPGMDKPTIDNDQYKLYVEIDQTIYQGNKINKESKIVDAQREIDKGRLAIEVYGIKKKVSQLFFGILLINEQIQQNALLAEDIEKAIERIRVGIDNGTAIESDFYALNANLLSTKQRDTELLLQKNAHYEMLGVYINEKIDDNTILIKPGQIESGNTLINRPELDVIDSQIRLFDLQSKLLTSKVSPKLSFFAQGGYGKPALNMLSNEFDSYFMGGARFQWSLFNFYTNKNEKKIIGLEKQKLSVQKETFLFHTNLELTNQNSEVEKYRQLLAMDDEIIEMYSKIKEASLFKLSNGTIDVNDYLRDVNQESRAIQNKLLHELKLLMILEESKITQGIKY</sequence>